<dbReference type="InterPro" id="IPR013785">
    <property type="entry name" value="Aldolase_TIM"/>
</dbReference>
<gene>
    <name evidence="14" type="ORF">L228DRAFT_237836</name>
</gene>
<dbReference type="STRING" id="1328760.A0A165HBF0"/>
<dbReference type="GO" id="GO:0106430">
    <property type="term" value="F:dihydroorotate dehydrogenase (quinone) activity"/>
    <property type="evidence" value="ECO:0007669"/>
    <property type="project" value="UniProtKB-EC"/>
</dbReference>
<sequence>MAMGQSLASRPLLRLAGRQSRNCQQLSLRQFHQLRSSRPSIASTRSTASSATRWTATRSASTGAAAAADARSGITRVKNLVLGTTILLFSTAGFYYFTDTRASVHQWLVPRIIRTVLPDAEDAHEYGNKLMKAMWDFGVHIRERASPDNTGELKTEIFGHTISNPIGTSAGLDKNADIPDALFALGAGIVEVGGTTPKPQPGNPSPRLFRIVSQHALINRYGLNSLGADEMARRLRQRVREYAYKHGLGADEEAERLVLNGAAGVPPGSLTAGRLMAVQVAKNKTTPDEDIEAVKADYVYCVDRLAKYADIIVVNVSSPNTPGLRTLQRVEPLTKILTGVVNSARAADRATKPAVMVKVSPDEDSAEQISGICEAIYAAGVDGVIVANTTKARPAALPTGYALPAKEQETMKEQGGYSGPQLFEKSLALVKAYRRALDDHPAKDEKAASKVIFSSGGLTNGQQARELLNAGASAAMLYTALVFGGAGTITRIKKELVEQKQEK</sequence>
<evidence type="ECO:0000256" key="1">
    <source>
        <dbReference type="ARBA" id="ARBA00001917"/>
    </source>
</evidence>
<dbReference type="InterPro" id="IPR005720">
    <property type="entry name" value="Dihydroorotate_DH_cat"/>
</dbReference>
<evidence type="ECO:0000256" key="9">
    <source>
        <dbReference type="ARBA" id="ARBA00023002"/>
    </source>
</evidence>
<dbReference type="InterPro" id="IPR050074">
    <property type="entry name" value="DHO_dehydrogenase"/>
</dbReference>
<dbReference type="AlphaFoldDB" id="A0A165HBF0"/>
<protein>
    <recommendedName>
        <fullName evidence="6">Dihydroorotate dehydrogenase (quinone), mitochondrial</fullName>
        <ecNumber evidence="5">1.3.5.2</ecNumber>
    </recommendedName>
    <alternativeName>
        <fullName evidence="11">Dihydroorotate oxidase</fullName>
    </alternativeName>
</protein>
<dbReference type="Pfam" id="PF01180">
    <property type="entry name" value="DHO_dh"/>
    <property type="match status" value="1"/>
</dbReference>
<evidence type="ECO:0000256" key="10">
    <source>
        <dbReference type="ARBA" id="ARBA00023136"/>
    </source>
</evidence>
<dbReference type="GO" id="GO:0006207">
    <property type="term" value="P:'de novo' pyrimidine nucleobase biosynthetic process"/>
    <property type="evidence" value="ECO:0007669"/>
    <property type="project" value="InterPro"/>
</dbReference>
<comment type="similarity">
    <text evidence="4">Belongs to the dihydroorotate dehydrogenase family. Type 2 subfamily.</text>
</comment>
<keyword evidence="8" id="KW-0288">FMN</keyword>
<reference evidence="14 15" key="1">
    <citation type="journal article" date="2016" name="Fungal Biol.">
        <title>The genome of Xylona heveae provides a window into fungal endophytism.</title>
        <authorList>
            <person name="Gazis R."/>
            <person name="Kuo A."/>
            <person name="Riley R."/>
            <person name="LaButti K."/>
            <person name="Lipzen A."/>
            <person name="Lin J."/>
            <person name="Amirebrahimi M."/>
            <person name="Hesse C.N."/>
            <person name="Spatafora J.W."/>
            <person name="Henrissat B."/>
            <person name="Hainaut M."/>
            <person name="Grigoriev I.V."/>
            <person name="Hibbett D.S."/>
        </authorList>
    </citation>
    <scope>NUCLEOTIDE SEQUENCE [LARGE SCALE GENOMIC DNA]</scope>
    <source>
        <strain evidence="14 15">TC161</strain>
    </source>
</reference>
<evidence type="ECO:0000256" key="12">
    <source>
        <dbReference type="ARBA" id="ARBA00048639"/>
    </source>
</evidence>
<dbReference type="UniPathway" id="UPA00070">
    <property type="reaction ID" value="UER00946"/>
</dbReference>
<comment type="cofactor">
    <cofactor evidence="1">
        <name>FMN</name>
        <dbReference type="ChEBI" id="CHEBI:58210"/>
    </cofactor>
</comment>
<accession>A0A165HBF0</accession>
<dbReference type="GO" id="GO:0005743">
    <property type="term" value="C:mitochondrial inner membrane"/>
    <property type="evidence" value="ECO:0007669"/>
    <property type="project" value="TreeGrafter"/>
</dbReference>
<evidence type="ECO:0000256" key="4">
    <source>
        <dbReference type="ARBA" id="ARBA00005359"/>
    </source>
</evidence>
<comment type="catalytic activity">
    <reaction evidence="12">
        <text>(S)-dihydroorotate + a quinone = orotate + a quinol</text>
        <dbReference type="Rhea" id="RHEA:30187"/>
        <dbReference type="ChEBI" id="CHEBI:24646"/>
        <dbReference type="ChEBI" id="CHEBI:30839"/>
        <dbReference type="ChEBI" id="CHEBI:30864"/>
        <dbReference type="ChEBI" id="CHEBI:132124"/>
        <dbReference type="EC" id="1.3.5.2"/>
    </reaction>
</comment>
<dbReference type="CDD" id="cd04738">
    <property type="entry name" value="DHOD_2_like"/>
    <property type="match status" value="1"/>
</dbReference>
<dbReference type="FunFam" id="3.20.20.70:FF:000242">
    <property type="entry name" value="Dihydroorotate reductase PyrE"/>
    <property type="match status" value="1"/>
</dbReference>
<proteinExistence type="inferred from homology"/>
<keyword evidence="10" id="KW-0472">Membrane</keyword>
<dbReference type="PROSITE" id="PS00911">
    <property type="entry name" value="DHODEHASE_1"/>
    <property type="match status" value="1"/>
</dbReference>
<dbReference type="InterPro" id="IPR001295">
    <property type="entry name" value="Dihydroorotate_DH_CS"/>
</dbReference>
<evidence type="ECO:0000256" key="7">
    <source>
        <dbReference type="ARBA" id="ARBA00022630"/>
    </source>
</evidence>
<dbReference type="OrthoDB" id="14784at2759"/>
<dbReference type="NCBIfam" id="TIGR01036">
    <property type="entry name" value="pyrD_sub2"/>
    <property type="match status" value="1"/>
</dbReference>
<dbReference type="OMA" id="IYGTDTR"/>
<dbReference type="Gene3D" id="3.20.20.70">
    <property type="entry name" value="Aldolase class I"/>
    <property type="match status" value="1"/>
</dbReference>
<evidence type="ECO:0000256" key="6">
    <source>
        <dbReference type="ARBA" id="ARBA00017599"/>
    </source>
</evidence>
<dbReference type="RefSeq" id="XP_018188808.1">
    <property type="nucleotide sequence ID" value="XM_018330979.1"/>
</dbReference>
<keyword evidence="7" id="KW-0285">Flavoprotein</keyword>
<comment type="pathway">
    <text evidence="3">Pyrimidine metabolism; UMP biosynthesis via de novo pathway; orotate from (S)-dihydroorotate (quinone route): step 1/1.</text>
</comment>
<dbReference type="EC" id="1.3.5.2" evidence="5"/>
<dbReference type="InParanoid" id="A0A165HBF0"/>
<dbReference type="SUPFAM" id="SSF51395">
    <property type="entry name" value="FMN-linked oxidoreductases"/>
    <property type="match status" value="1"/>
</dbReference>
<evidence type="ECO:0000313" key="14">
    <source>
        <dbReference type="EMBL" id="KZF23253.1"/>
    </source>
</evidence>
<dbReference type="GeneID" id="28896116"/>
<evidence type="ECO:0000256" key="11">
    <source>
        <dbReference type="ARBA" id="ARBA00031623"/>
    </source>
</evidence>
<dbReference type="Proteomes" id="UP000076632">
    <property type="component" value="Unassembled WGS sequence"/>
</dbReference>
<evidence type="ECO:0000256" key="3">
    <source>
        <dbReference type="ARBA" id="ARBA00005161"/>
    </source>
</evidence>
<keyword evidence="9" id="KW-0560">Oxidoreductase</keyword>
<organism evidence="14 15">
    <name type="scientific">Xylona heveae (strain CBS 132557 / TC161)</name>
    <dbReference type="NCBI Taxonomy" id="1328760"/>
    <lineage>
        <taxon>Eukaryota</taxon>
        <taxon>Fungi</taxon>
        <taxon>Dikarya</taxon>
        <taxon>Ascomycota</taxon>
        <taxon>Pezizomycotina</taxon>
        <taxon>Xylonomycetes</taxon>
        <taxon>Xylonales</taxon>
        <taxon>Xylonaceae</taxon>
        <taxon>Xylona</taxon>
    </lineage>
</organism>
<name>A0A165HBF0_XYLHT</name>
<dbReference type="EMBL" id="KV407457">
    <property type="protein sequence ID" value="KZF23253.1"/>
    <property type="molecule type" value="Genomic_DNA"/>
</dbReference>
<dbReference type="GO" id="GO:0044205">
    <property type="term" value="P:'de novo' UMP biosynthetic process"/>
    <property type="evidence" value="ECO:0007669"/>
    <property type="project" value="UniProtKB-UniPathway"/>
</dbReference>
<dbReference type="PANTHER" id="PTHR48109">
    <property type="entry name" value="DIHYDROOROTATE DEHYDROGENASE (QUINONE), MITOCHONDRIAL-RELATED"/>
    <property type="match status" value="1"/>
</dbReference>
<evidence type="ECO:0000256" key="2">
    <source>
        <dbReference type="ARBA" id="ARBA00004370"/>
    </source>
</evidence>
<keyword evidence="15" id="KW-1185">Reference proteome</keyword>
<feature type="domain" description="Dihydroorotate dehydrogenase catalytic" evidence="13">
    <location>
        <begin position="153"/>
        <end position="498"/>
    </location>
</feature>
<evidence type="ECO:0000313" key="15">
    <source>
        <dbReference type="Proteomes" id="UP000076632"/>
    </source>
</evidence>
<evidence type="ECO:0000256" key="8">
    <source>
        <dbReference type="ARBA" id="ARBA00022643"/>
    </source>
</evidence>
<dbReference type="PANTHER" id="PTHR48109:SF4">
    <property type="entry name" value="DIHYDROOROTATE DEHYDROGENASE (QUINONE), MITOCHONDRIAL"/>
    <property type="match status" value="1"/>
</dbReference>
<comment type="subcellular location">
    <subcellularLocation>
        <location evidence="2">Membrane</location>
    </subcellularLocation>
</comment>
<dbReference type="InterPro" id="IPR005719">
    <property type="entry name" value="Dihydroorotate_DH_2"/>
</dbReference>
<evidence type="ECO:0000256" key="5">
    <source>
        <dbReference type="ARBA" id="ARBA00012791"/>
    </source>
</evidence>
<evidence type="ECO:0000259" key="13">
    <source>
        <dbReference type="Pfam" id="PF01180"/>
    </source>
</evidence>